<dbReference type="InterPro" id="IPR036625">
    <property type="entry name" value="E3-bd_dom_sf"/>
</dbReference>
<dbReference type="GO" id="GO:0016746">
    <property type="term" value="F:acyltransferase activity"/>
    <property type="evidence" value="ECO:0007669"/>
    <property type="project" value="InterPro"/>
</dbReference>
<gene>
    <name evidence="2" type="ORF">A2827_00870</name>
</gene>
<protein>
    <recommendedName>
        <fullName evidence="1">Lipoyl-binding domain-containing protein</fullName>
    </recommendedName>
</protein>
<sequence length="518" mass="57913">MAKIEFGFYPMQTGHYDPTLPDIMIEIWHKNAGDKVKKDEPILSYETDKVSGDMLSPASGVIVEIYAEYFKNSSLWESGRAEVLPDGRILYRPALGIIETEPDLVGMESKKAGGEKDLETKKKDEEETWQSAVFVSTPAKKMASESGISINDVIGHFPDLRRIQKEDVERFLQYRIPIVKDDGGNQTSLSGLVPMARNLLQMSGIDPKNTGGSGPGGLIIASDAEKSIAARVSQTVDDADASGVSGKRSEIRIPDNVALLKPSREWLTVAHNLEKGSRSVIAGGEPLNEKFEEYDLGPLIRFKQEDGYLFEKAFGVRLRLWAPVAMAVVDTLKMRDFWIFNGYWHIEDENDRARDKVALYKSVNLGMSYDRGVRANIDMENGTISGQRLRILTLHSADKMGVIPFYAETDELVSRADYDRQNAGGKLEKTTIRDWSGWTFIFNNVGAARHARGNSLFTPGISAMFNMGAVRSDGKANFQIFFDHRMIDGVISTDFIDAIYDNLVRKIIPTLRKICYQK</sequence>
<dbReference type="InterPro" id="IPR000089">
    <property type="entry name" value="Biotin_lipoyl"/>
</dbReference>
<dbReference type="SUPFAM" id="SSF52777">
    <property type="entry name" value="CoA-dependent acyltransferases"/>
    <property type="match status" value="1"/>
</dbReference>
<dbReference type="InterPro" id="IPR045257">
    <property type="entry name" value="E2/Pdx1"/>
</dbReference>
<dbReference type="AlphaFoldDB" id="A0A1G2H650"/>
<dbReference type="PANTHER" id="PTHR23151">
    <property type="entry name" value="DIHYDROLIPOAMIDE ACETYL/SUCCINYL-TRANSFERASE-RELATED"/>
    <property type="match status" value="1"/>
</dbReference>
<dbReference type="InterPro" id="IPR011053">
    <property type="entry name" value="Single_hybrid_motif"/>
</dbReference>
<dbReference type="Gene3D" id="4.10.320.10">
    <property type="entry name" value="E3-binding domain"/>
    <property type="match status" value="2"/>
</dbReference>
<dbReference type="STRING" id="1802158.A2827_00870"/>
<dbReference type="CDD" id="cd06849">
    <property type="entry name" value="lipoyl_domain"/>
    <property type="match status" value="1"/>
</dbReference>
<reference evidence="2 3" key="1">
    <citation type="journal article" date="2016" name="Nat. Commun.">
        <title>Thousands of microbial genomes shed light on interconnected biogeochemical processes in an aquifer system.</title>
        <authorList>
            <person name="Anantharaman K."/>
            <person name="Brown C.T."/>
            <person name="Hug L.A."/>
            <person name="Sharon I."/>
            <person name="Castelle C.J."/>
            <person name="Probst A.J."/>
            <person name="Thomas B.C."/>
            <person name="Singh A."/>
            <person name="Wilkins M.J."/>
            <person name="Karaoz U."/>
            <person name="Brodie E.L."/>
            <person name="Williams K.H."/>
            <person name="Hubbard S.S."/>
            <person name="Banfield J.F."/>
        </authorList>
    </citation>
    <scope>NUCLEOTIDE SEQUENCE [LARGE SCALE GENOMIC DNA]</scope>
</reference>
<proteinExistence type="predicted"/>
<organism evidence="2 3">
    <name type="scientific">Candidatus Spechtbacteria bacterium RIFCSPHIGHO2_01_FULL_43_30</name>
    <dbReference type="NCBI Taxonomy" id="1802158"/>
    <lineage>
        <taxon>Bacteria</taxon>
        <taxon>Candidatus Spechtiibacteriota</taxon>
    </lineage>
</organism>
<dbReference type="EMBL" id="MHOD01000031">
    <property type="protein sequence ID" value="OGZ57408.1"/>
    <property type="molecule type" value="Genomic_DNA"/>
</dbReference>
<dbReference type="Gene3D" id="2.40.50.100">
    <property type="match status" value="1"/>
</dbReference>
<evidence type="ECO:0000259" key="1">
    <source>
        <dbReference type="Pfam" id="PF00364"/>
    </source>
</evidence>
<dbReference type="GO" id="GO:0045254">
    <property type="term" value="C:pyruvate dehydrogenase complex"/>
    <property type="evidence" value="ECO:0007669"/>
    <property type="project" value="InterPro"/>
</dbReference>
<dbReference type="Pfam" id="PF00364">
    <property type="entry name" value="Biotin_lipoyl"/>
    <property type="match status" value="1"/>
</dbReference>
<dbReference type="Proteomes" id="UP000177932">
    <property type="component" value="Unassembled WGS sequence"/>
</dbReference>
<dbReference type="GO" id="GO:0006086">
    <property type="term" value="P:pyruvate decarboxylation to acetyl-CoA"/>
    <property type="evidence" value="ECO:0007669"/>
    <property type="project" value="InterPro"/>
</dbReference>
<feature type="domain" description="Lipoyl-binding" evidence="1">
    <location>
        <begin position="26"/>
        <end position="68"/>
    </location>
</feature>
<evidence type="ECO:0000313" key="2">
    <source>
        <dbReference type="EMBL" id="OGZ57408.1"/>
    </source>
</evidence>
<dbReference type="SUPFAM" id="SSF51230">
    <property type="entry name" value="Single hybrid motif"/>
    <property type="match status" value="1"/>
</dbReference>
<evidence type="ECO:0000313" key="3">
    <source>
        <dbReference type="Proteomes" id="UP000177932"/>
    </source>
</evidence>
<dbReference type="Gene3D" id="3.30.559.10">
    <property type="entry name" value="Chloramphenicol acetyltransferase-like domain"/>
    <property type="match status" value="1"/>
</dbReference>
<comment type="caution">
    <text evidence="2">The sequence shown here is derived from an EMBL/GenBank/DDBJ whole genome shotgun (WGS) entry which is preliminary data.</text>
</comment>
<dbReference type="PANTHER" id="PTHR23151:SF90">
    <property type="entry name" value="DIHYDROLIPOYLLYSINE-RESIDUE ACETYLTRANSFERASE COMPONENT OF PYRUVATE DEHYDROGENASE COMPLEX, MITOCHONDRIAL-RELATED"/>
    <property type="match status" value="1"/>
</dbReference>
<dbReference type="InterPro" id="IPR023213">
    <property type="entry name" value="CAT-like_dom_sf"/>
</dbReference>
<name>A0A1G2H650_9BACT</name>
<accession>A0A1G2H650</accession>